<reference evidence="9 11" key="3">
    <citation type="journal article" date="2021" name="AMB Express">
        <title>Isolation and characterisation of Methylocystis spp. for poly-3-hydroxybutyrate production using waste methane feedstocks.</title>
        <authorList>
            <person name="Rumah B.L."/>
            <person name="Stead C.E."/>
            <person name="Claxton Stevens B.H."/>
            <person name="Minton N.P."/>
            <person name="Grosse-Honebrink A."/>
            <person name="Zhang Y."/>
        </authorList>
    </citation>
    <scope>NUCLEOTIDE SEQUENCE [LARGE SCALE GENOMIC DNA]</scope>
    <source>
        <strain evidence="9 11">BRCS1</strain>
    </source>
</reference>
<evidence type="ECO:0000256" key="6">
    <source>
        <dbReference type="ARBA" id="ARBA00034078"/>
    </source>
</evidence>
<dbReference type="SUPFAM" id="SSF52833">
    <property type="entry name" value="Thioredoxin-like"/>
    <property type="match status" value="1"/>
</dbReference>
<dbReference type="GO" id="GO:0046872">
    <property type="term" value="F:metal ion binding"/>
    <property type="evidence" value="ECO:0007669"/>
    <property type="project" value="UniProtKB-KW"/>
</dbReference>
<keyword evidence="11" id="KW-1185">Reference proteome</keyword>
<dbReference type="EMBL" id="CP044328">
    <property type="protein sequence ID" value="QGM93526.1"/>
    <property type="molecule type" value="Genomic_DNA"/>
</dbReference>
<comment type="similarity">
    <text evidence="1">Belongs to the complex I 24 kDa subunit family.</text>
</comment>
<dbReference type="InterPro" id="IPR028431">
    <property type="entry name" value="NADP_DH_HndA-like"/>
</dbReference>
<comment type="cofactor">
    <cofactor evidence="7">
        <name>[2Fe-2S] cluster</name>
        <dbReference type="ChEBI" id="CHEBI:190135"/>
    </cofactor>
    <text evidence="7">Binds 1 [2Fe-2S] cluster.</text>
</comment>
<evidence type="ECO:0000256" key="2">
    <source>
        <dbReference type="ARBA" id="ARBA00022714"/>
    </source>
</evidence>
<dbReference type="KEGG" id="mros:EHO51_01445"/>
<feature type="binding site" evidence="7">
    <location>
        <position position="123"/>
    </location>
    <ligand>
        <name>[2Fe-2S] cluster</name>
        <dbReference type="ChEBI" id="CHEBI:190135"/>
    </ligand>
</feature>
<dbReference type="PIRSF" id="PIRSF000216">
    <property type="entry name" value="NADH_DH_24kDa"/>
    <property type="match status" value="1"/>
</dbReference>
<dbReference type="EMBL" id="CP034086">
    <property type="protein sequence ID" value="AZG75511.1"/>
    <property type="molecule type" value="Genomic_DNA"/>
</dbReference>
<dbReference type="CDD" id="cd03081">
    <property type="entry name" value="TRX_Fd_NuoE_FDH_gamma"/>
    <property type="match status" value="1"/>
</dbReference>
<dbReference type="Gene3D" id="1.10.10.1590">
    <property type="entry name" value="NADH-quinone oxidoreductase subunit E"/>
    <property type="match status" value="1"/>
</dbReference>
<dbReference type="RefSeq" id="WP_029648326.1">
    <property type="nucleotide sequence ID" value="NZ_CP034086.1"/>
</dbReference>
<feature type="binding site" evidence="7">
    <location>
        <position position="82"/>
    </location>
    <ligand>
        <name>[2Fe-2S] cluster</name>
        <dbReference type="ChEBI" id="CHEBI:190135"/>
    </ligand>
</feature>
<organism evidence="8 10">
    <name type="scientific">Methylocystis rosea</name>
    <dbReference type="NCBI Taxonomy" id="173366"/>
    <lineage>
        <taxon>Bacteria</taxon>
        <taxon>Pseudomonadati</taxon>
        <taxon>Pseudomonadota</taxon>
        <taxon>Alphaproteobacteria</taxon>
        <taxon>Hyphomicrobiales</taxon>
        <taxon>Methylocystaceae</taxon>
        <taxon>Methylocystis</taxon>
    </lineage>
</organism>
<proteinExistence type="inferred from homology"/>
<reference evidence="11" key="2">
    <citation type="submission" date="2019-09" db="EMBL/GenBank/DDBJ databases">
        <title>Isolation and complete genome sequencing of Methylocystis species.</title>
        <authorList>
            <person name="Rumah B.L."/>
            <person name="Stead C.E."/>
            <person name="Stevens B.C."/>
            <person name="Minton N.P."/>
            <person name="Grosse-Honebrink A."/>
            <person name="Zhang Y."/>
        </authorList>
    </citation>
    <scope>NUCLEOTIDE SEQUENCE [LARGE SCALE GENOMIC DNA]</scope>
    <source>
        <strain evidence="11">BRCS1</strain>
    </source>
</reference>
<name>A0A3G8M0S5_9HYPH</name>
<evidence type="ECO:0000313" key="11">
    <source>
        <dbReference type="Proteomes" id="UP000424673"/>
    </source>
</evidence>
<feature type="binding site" evidence="7">
    <location>
        <position position="127"/>
    </location>
    <ligand>
        <name>[2Fe-2S] cluster</name>
        <dbReference type="ChEBI" id="CHEBI:190135"/>
    </ligand>
</feature>
<evidence type="ECO:0000313" key="8">
    <source>
        <dbReference type="EMBL" id="AZG75511.1"/>
    </source>
</evidence>
<evidence type="ECO:0000256" key="5">
    <source>
        <dbReference type="ARBA" id="ARBA00023014"/>
    </source>
</evidence>
<dbReference type="InterPro" id="IPR002023">
    <property type="entry name" value="NuoE-like"/>
</dbReference>
<evidence type="ECO:0000256" key="4">
    <source>
        <dbReference type="ARBA" id="ARBA00023004"/>
    </source>
</evidence>
<evidence type="ECO:0000256" key="7">
    <source>
        <dbReference type="PIRSR" id="PIRSR000216-1"/>
    </source>
</evidence>
<dbReference type="InterPro" id="IPR041921">
    <property type="entry name" value="NuoE_N"/>
</dbReference>
<keyword evidence="3 7" id="KW-0479">Metal-binding</keyword>
<comment type="cofactor">
    <cofactor evidence="6">
        <name>[2Fe-2S] cluster</name>
        <dbReference type="ChEBI" id="CHEBI:190135"/>
    </cofactor>
</comment>
<dbReference type="Gene3D" id="3.40.30.10">
    <property type="entry name" value="Glutaredoxin"/>
    <property type="match status" value="1"/>
</dbReference>
<dbReference type="InterPro" id="IPR036249">
    <property type="entry name" value="Thioredoxin-like_sf"/>
</dbReference>
<protein>
    <submittedName>
        <fullName evidence="8">Formate dehydrogenase subunit gamma</fullName>
    </submittedName>
</protein>
<keyword evidence="2 7" id="KW-0001">2Fe-2S</keyword>
<dbReference type="Proteomes" id="UP000424673">
    <property type="component" value="Chromosome"/>
</dbReference>
<keyword evidence="5 7" id="KW-0411">Iron-sulfur</keyword>
<dbReference type="PANTHER" id="PTHR43342">
    <property type="entry name" value="NADH-QUINONE OXIDOREDUCTASE, E SUBUNIT"/>
    <property type="match status" value="1"/>
</dbReference>
<reference evidence="8 10" key="1">
    <citation type="submission" date="2018-11" db="EMBL/GenBank/DDBJ databases">
        <title>Genome squencing of methanotrophic bacteria isolated from alkaline groundwater in Korea.</title>
        <authorList>
            <person name="Nguyen L.N."/>
        </authorList>
    </citation>
    <scope>NUCLEOTIDE SEQUENCE [LARGE SCALE GENOMIC DNA]</scope>
    <source>
        <strain evidence="8 10">GW6</strain>
    </source>
</reference>
<feature type="binding site" evidence="7">
    <location>
        <position position="87"/>
    </location>
    <ligand>
        <name>[2Fe-2S] cluster</name>
        <dbReference type="ChEBI" id="CHEBI:190135"/>
    </ligand>
</feature>
<accession>A0A3G8M0S5</accession>
<dbReference type="PANTHER" id="PTHR43342:SF1">
    <property type="entry name" value="BIFURCATING [FEFE] HYDROGENASE GAMMA SUBUNIT"/>
    <property type="match status" value="1"/>
</dbReference>
<evidence type="ECO:0000256" key="3">
    <source>
        <dbReference type="ARBA" id="ARBA00022723"/>
    </source>
</evidence>
<sequence>MSGAAQYSDERAREIIAAHMGLEGPAMPILHALQKEFGYVPDAAVKEMAEALNISRAEMHGVVTFYHDFHRAPHGRHTLKICRAESCQSMGAERQARAFLDKLKLDWGGTTPDGALSVEAVYCLGLCAHSPSALYDGEPIGRVDAEMLDEIAAEARD</sequence>
<evidence type="ECO:0000313" key="10">
    <source>
        <dbReference type="Proteomes" id="UP000273982"/>
    </source>
</evidence>
<dbReference type="Proteomes" id="UP000273982">
    <property type="component" value="Chromosome"/>
</dbReference>
<gene>
    <name evidence="8" type="ORF">EHO51_01445</name>
    <name evidence="9" type="ORF">F7D13_05525</name>
</gene>
<dbReference type="GO" id="GO:0016491">
    <property type="term" value="F:oxidoreductase activity"/>
    <property type="evidence" value="ECO:0007669"/>
    <property type="project" value="InterPro"/>
</dbReference>
<dbReference type="Pfam" id="PF01257">
    <property type="entry name" value="2Fe-2S_thioredx"/>
    <property type="match status" value="1"/>
</dbReference>
<dbReference type="GO" id="GO:0051537">
    <property type="term" value="F:2 iron, 2 sulfur cluster binding"/>
    <property type="evidence" value="ECO:0007669"/>
    <property type="project" value="UniProtKB-KW"/>
</dbReference>
<keyword evidence="4 7" id="KW-0408">Iron</keyword>
<dbReference type="AlphaFoldDB" id="A0A3G8M0S5"/>
<dbReference type="NCBIfam" id="NF004638">
    <property type="entry name" value="PRK05988.1"/>
    <property type="match status" value="1"/>
</dbReference>
<evidence type="ECO:0000256" key="1">
    <source>
        <dbReference type="ARBA" id="ARBA00010643"/>
    </source>
</evidence>
<evidence type="ECO:0000313" key="9">
    <source>
        <dbReference type="EMBL" id="QGM93526.1"/>
    </source>
</evidence>